<evidence type="ECO:0000313" key="4">
    <source>
        <dbReference type="Proteomes" id="UP001293254"/>
    </source>
</evidence>
<feature type="coiled-coil region" evidence="1">
    <location>
        <begin position="226"/>
        <end position="253"/>
    </location>
</feature>
<name>A0AAE1Y836_9LAMI</name>
<dbReference type="Proteomes" id="UP001293254">
    <property type="component" value="Unassembled WGS sequence"/>
</dbReference>
<accession>A0AAE1Y836</accession>
<sequence>MAPSYKYNLLCHYLPTSCDLASDLLRFWRDFPLSRSPPLAPDRLIMQARIANRLRAKKGTLPPNIAPLTDSSQPGASSAPGGRSSGNLGNSSTPLELAPTISPIPALAPIPAIEIASGDTEVAGKALASLRSARESTRALAAADPANGASRVLKKRKAKQAVDKAEEVEKPQTCSRINRVVEGGSHRIADSQVCIRRDGGPWLFGHHLSLRCSYLRREKFASDEKLEESNSSRAAVEERVKQLKAQLEDLTFRSHIEVDTARSVALEAGKKEGFSVGCEAGKVEGLLAGRDAYLASEAHKEFVK</sequence>
<proteinExistence type="predicted"/>
<keyword evidence="1" id="KW-0175">Coiled coil</keyword>
<reference evidence="3" key="1">
    <citation type="submission" date="2020-06" db="EMBL/GenBank/DDBJ databases">
        <authorList>
            <person name="Li T."/>
            <person name="Hu X."/>
            <person name="Zhang T."/>
            <person name="Song X."/>
            <person name="Zhang H."/>
            <person name="Dai N."/>
            <person name="Sheng W."/>
            <person name="Hou X."/>
            <person name="Wei L."/>
        </authorList>
    </citation>
    <scope>NUCLEOTIDE SEQUENCE</scope>
    <source>
        <strain evidence="3">3651</strain>
        <tissue evidence="3">Leaf</tissue>
    </source>
</reference>
<dbReference type="AlphaFoldDB" id="A0AAE1Y836"/>
<evidence type="ECO:0000256" key="1">
    <source>
        <dbReference type="SAM" id="Coils"/>
    </source>
</evidence>
<dbReference type="EMBL" id="JACGWO010000006">
    <property type="protein sequence ID" value="KAK4425112.1"/>
    <property type="molecule type" value="Genomic_DNA"/>
</dbReference>
<comment type="caution">
    <text evidence="3">The sequence shown here is derived from an EMBL/GenBank/DDBJ whole genome shotgun (WGS) entry which is preliminary data.</text>
</comment>
<keyword evidence="4" id="KW-1185">Reference proteome</keyword>
<protein>
    <submittedName>
        <fullName evidence="3">Uncharacterized protein</fullName>
    </submittedName>
</protein>
<organism evidence="3 4">
    <name type="scientific">Sesamum alatum</name>
    <dbReference type="NCBI Taxonomy" id="300844"/>
    <lineage>
        <taxon>Eukaryota</taxon>
        <taxon>Viridiplantae</taxon>
        <taxon>Streptophyta</taxon>
        <taxon>Embryophyta</taxon>
        <taxon>Tracheophyta</taxon>
        <taxon>Spermatophyta</taxon>
        <taxon>Magnoliopsida</taxon>
        <taxon>eudicotyledons</taxon>
        <taxon>Gunneridae</taxon>
        <taxon>Pentapetalae</taxon>
        <taxon>asterids</taxon>
        <taxon>lamiids</taxon>
        <taxon>Lamiales</taxon>
        <taxon>Pedaliaceae</taxon>
        <taxon>Sesamum</taxon>
    </lineage>
</organism>
<feature type="compositionally biased region" description="Low complexity" evidence="2">
    <location>
        <begin position="71"/>
        <end position="95"/>
    </location>
</feature>
<gene>
    <name evidence="3" type="ORF">Salat_1705000</name>
</gene>
<evidence type="ECO:0000313" key="3">
    <source>
        <dbReference type="EMBL" id="KAK4425112.1"/>
    </source>
</evidence>
<reference evidence="3" key="2">
    <citation type="journal article" date="2024" name="Plant">
        <title>Genomic evolution and insights into agronomic trait innovations of Sesamum species.</title>
        <authorList>
            <person name="Miao H."/>
            <person name="Wang L."/>
            <person name="Qu L."/>
            <person name="Liu H."/>
            <person name="Sun Y."/>
            <person name="Le M."/>
            <person name="Wang Q."/>
            <person name="Wei S."/>
            <person name="Zheng Y."/>
            <person name="Lin W."/>
            <person name="Duan Y."/>
            <person name="Cao H."/>
            <person name="Xiong S."/>
            <person name="Wang X."/>
            <person name="Wei L."/>
            <person name="Li C."/>
            <person name="Ma Q."/>
            <person name="Ju M."/>
            <person name="Zhao R."/>
            <person name="Li G."/>
            <person name="Mu C."/>
            <person name="Tian Q."/>
            <person name="Mei H."/>
            <person name="Zhang T."/>
            <person name="Gao T."/>
            <person name="Zhang H."/>
        </authorList>
    </citation>
    <scope>NUCLEOTIDE SEQUENCE</scope>
    <source>
        <strain evidence="3">3651</strain>
    </source>
</reference>
<feature type="region of interest" description="Disordered" evidence="2">
    <location>
        <begin position="59"/>
        <end position="95"/>
    </location>
</feature>
<evidence type="ECO:0000256" key="2">
    <source>
        <dbReference type="SAM" id="MobiDB-lite"/>
    </source>
</evidence>